<evidence type="ECO:0000259" key="3">
    <source>
        <dbReference type="PROSITE" id="PS51192"/>
    </source>
</evidence>
<dbReference type="InterPro" id="IPR001650">
    <property type="entry name" value="Helicase_C-like"/>
</dbReference>
<dbReference type="Gene3D" id="3.40.50.10810">
    <property type="entry name" value="Tandem AAA-ATPase domain"/>
    <property type="match status" value="1"/>
</dbReference>
<dbReference type="InterPro" id="IPR049952">
    <property type="entry name" value="PhospholipD-like_anti-phage"/>
</dbReference>
<reference evidence="5 6" key="1">
    <citation type="submission" date="2016-10" db="EMBL/GenBank/DDBJ databases">
        <authorList>
            <person name="de Groot N.N."/>
        </authorList>
    </citation>
    <scope>NUCLEOTIDE SEQUENCE [LARGE SCALE GENOMIC DNA]</scope>
    <source>
        <strain evidence="5 6">Nl18</strain>
    </source>
</reference>
<gene>
    <name evidence="5" type="ORF">SAMN05216404_108145</name>
</gene>
<dbReference type="Pfam" id="PF00271">
    <property type="entry name" value="Helicase_C"/>
    <property type="match status" value="1"/>
</dbReference>
<evidence type="ECO:0000256" key="2">
    <source>
        <dbReference type="SAM" id="MobiDB-lite"/>
    </source>
</evidence>
<dbReference type="InterPro" id="IPR025202">
    <property type="entry name" value="PLD-like_dom"/>
</dbReference>
<dbReference type="InterPro" id="IPR038718">
    <property type="entry name" value="SNF2-like_sf"/>
</dbReference>
<evidence type="ECO:0000313" key="5">
    <source>
        <dbReference type="EMBL" id="SEN92259.1"/>
    </source>
</evidence>
<dbReference type="CDD" id="cd18793">
    <property type="entry name" value="SF2_C_SNF"/>
    <property type="match status" value="1"/>
</dbReference>
<proteinExistence type="predicted"/>
<dbReference type="SUPFAM" id="SSF52540">
    <property type="entry name" value="P-loop containing nucleoside triphosphate hydrolases"/>
    <property type="match status" value="2"/>
</dbReference>
<dbReference type="SUPFAM" id="SSF56024">
    <property type="entry name" value="Phospholipase D/nuclease"/>
    <property type="match status" value="1"/>
</dbReference>
<dbReference type="AlphaFoldDB" id="A0A1H8KH19"/>
<dbReference type="PROSITE" id="PS51192">
    <property type="entry name" value="HELICASE_ATP_BIND_1"/>
    <property type="match status" value="1"/>
</dbReference>
<dbReference type="InterPro" id="IPR014001">
    <property type="entry name" value="Helicase_ATP-bd"/>
</dbReference>
<dbReference type="Gene3D" id="3.40.50.300">
    <property type="entry name" value="P-loop containing nucleotide triphosphate hydrolases"/>
    <property type="match status" value="1"/>
</dbReference>
<keyword evidence="1" id="KW-0378">Hydrolase</keyword>
<evidence type="ECO:0000259" key="4">
    <source>
        <dbReference type="PROSITE" id="PS51194"/>
    </source>
</evidence>
<dbReference type="Pfam" id="PF13091">
    <property type="entry name" value="PLDc_2"/>
    <property type="match status" value="1"/>
</dbReference>
<dbReference type="GO" id="GO:0005524">
    <property type="term" value="F:ATP binding"/>
    <property type="evidence" value="ECO:0007669"/>
    <property type="project" value="InterPro"/>
</dbReference>
<dbReference type="PROSITE" id="PS51194">
    <property type="entry name" value="HELICASE_CTER"/>
    <property type="match status" value="1"/>
</dbReference>
<dbReference type="GO" id="GO:0004386">
    <property type="term" value="F:helicase activity"/>
    <property type="evidence" value="ECO:0007669"/>
    <property type="project" value="UniProtKB-KW"/>
</dbReference>
<dbReference type="NCBIfam" id="NF042964">
    <property type="entry name" value="phospholipD_antiphage"/>
    <property type="match status" value="1"/>
</dbReference>
<feature type="compositionally biased region" description="Acidic residues" evidence="2">
    <location>
        <begin position="640"/>
        <end position="656"/>
    </location>
</feature>
<dbReference type="EMBL" id="FOCT01000008">
    <property type="protein sequence ID" value="SEN92259.1"/>
    <property type="molecule type" value="Genomic_DNA"/>
</dbReference>
<feature type="domain" description="Helicase C-terminal" evidence="4">
    <location>
        <begin position="712"/>
        <end position="875"/>
    </location>
</feature>
<dbReference type="PANTHER" id="PTHR45766:SF6">
    <property type="entry name" value="SWI_SNF-RELATED MATRIX-ASSOCIATED ACTIN-DEPENDENT REGULATOR OF CHROMATIN SUBFAMILY A-LIKE PROTEIN 1"/>
    <property type="match status" value="1"/>
</dbReference>
<name>A0A1H8KH19_9PROT</name>
<dbReference type="SMART" id="SM00487">
    <property type="entry name" value="DEXDc"/>
    <property type="match status" value="1"/>
</dbReference>
<dbReference type="SMART" id="SM00490">
    <property type="entry name" value="HELICc"/>
    <property type="match status" value="1"/>
</dbReference>
<sequence length="932" mass="104122">MLERHSSRRNRLDHSVLARRLDGAVSYDRIAGYFRSSLFEVAGEAISKVSGPVRIICNSDLDPQDLITAAAAQAALRRSWCAGKPEEAPPMALPRYRALYDALTSRKMEVRVLPDSAFGLIHGKAGVVRRADGSATAFLGSVNESASAWKVNYELLWEDADPATIAWVQEEFDALWNDARAVDLACCPFITQDVERILSRKLIEPEDLQAIADPTAAAAAAAVETPVYRREQGLWPHQKYFARLALERHRLGGARLVLADQVGLGKTIQLAMAALLMALDDPDGGPILVLAPKPLLQQWQDELMELLLLPSARWNGRAWVDENELEYPSESGKSLGKCPRRIGLVSQGLVVRGLSEAVNQLLSRRYTCVIVDEAHRARRRNVPKVDADATEINERAAPNKLMVFLRELGPKTKSMLLATATPVQLHPVEAWDLLHILSHGNEGVLGGWTHTSPWFQASHCLEIATGDSAVPIVDVRDGWQYVRDPLPSRFEDPAFDRIRRTLDASDARWQFNPESLDNLSKAIQRVQLQNGLLPNYGETFNPLLRCIVRRTRAYLEATINPATGDYFLPKVTVKLFGEDDSGALMLGSYLRDAYQEAENFSQLLQERVKGAGFFKTLLLRRLGSSMEAGRRTVAKLLGEELDIPDDEDDDDAEEDAPAQVGRPPQALSDFKNFTNAERQSLERCLKLLLEGGNNDPKLDALIGYLRGGTHPGLPHSWLDLGCIMFSQYYDTVRWVGDELAKRTEFTSMDIGLYAGSNRSGIWRNGTFQRCDRNDLKARVRTGDLKLLLGTDAASEGLNLQRLGALINIDLPWNPTRLEQRKGRIQRIGQARGEIWIANLRYRGSIEDRVHQVLADRLEAIHDLFGQIPDTLEDVWVQIALNDEKAANQLIDRTTATRNPFDAKYSKVEDANWETCASVLDPLSMKKILSRGW</sequence>
<dbReference type="InterPro" id="IPR049730">
    <property type="entry name" value="SNF2/RAD54-like_C"/>
</dbReference>
<dbReference type="GO" id="GO:0016787">
    <property type="term" value="F:hydrolase activity"/>
    <property type="evidence" value="ECO:0007669"/>
    <property type="project" value="UniProtKB-KW"/>
</dbReference>
<evidence type="ECO:0000256" key="1">
    <source>
        <dbReference type="ARBA" id="ARBA00022801"/>
    </source>
</evidence>
<accession>A0A1H8KH19</accession>
<dbReference type="Proteomes" id="UP000183898">
    <property type="component" value="Unassembled WGS sequence"/>
</dbReference>
<dbReference type="InterPro" id="IPR027417">
    <property type="entry name" value="P-loop_NTPase"/>
</dbReference>
<evidence type="ECO:0000313" key="6">
    <source>
        <dbReference type="Proteomes" id="UP000183898"/>
    </source>
</evidence>
<feature type="domain" description="Helicase ATP-binding" evidence="3">
    <location>
        <begin position="247"/>
        <end position="440"/>
    </location>
</feature>
<dbReference type="PANTHER" id="PTHR45766">
    <property type="entry name" value="DNA ANNEALING HELICASE AND ENDONUCLEASE ZRANB3 FAMILY MEMBER"/>
    <property type="match status" value="1"/>
</dbReference>
<dbReference type="InterPro" id="IPR000330">
    <property type="entry name" value="SNF2_N"/>
</dbReference>
<dbReference type="Pfam" id="PF00176">
    <property type="entry name" value="SNF2-rel_dom"/>
    <property type="match status" value="1"/>
</dbReference>
<organism evidence="5 6">
    <name type="scientific">Nitrosospira multiformis</name>
    <dbReference type="NCBI Taxonomy" id="1231"/>
    <lineage>
        <taxon>Bacteria</taxon>
        <taxon>Pseudomonadati</taxon>
        <taxon>Pseudomonadota</taxon>
        <taxon>Betaproteobacteria</taxon>
        <taxon>Nitrosomonadales</taxon>
        <taxon>Nitrosomonadaceae</taxon>
        <taxon>Nitrosospira</taxon>
    </lineage>
</organism>
<feature type="region of interest" description="Disordered" evidence="2">
    <location>
        <begin position="640"/>
        <end position="663"/>
    </location>
</feature>
<protein>
    <submittedName>
        <fullName evidence="5">SNF2 family N-terminal domain-containing protein</fullName>
    </submittedName>
</protein>
<dbReference type="RefSeq" id="WP_074747022.1">
    <property type="nucleotide sequence ID" value="NZ_FOCT01000008.1"/>
</dbReference>
<dbReference type="Gene3D" id="3.30.870.10">
    <property type="entry name" value="Endonuclease Chain A"/>
    <property type="match status" value="1"/>
</dbReference>